<keyword evidence="8 12" id="KW-0560">Oxidoreductase</keyword>
<dbReference type="AlphaFoldDB" id="A0AAN5AI93"/>
<dbReference type="PIRSF" id="PIRSF000171">
    <property type="entry name" value="SDHA_APRA_LASPO"/>
    <property type="match status" value="1"/>
</dbReference>
<dbReference type="InterPro" id="IPR037099">
    <property type="entry name" value="Fum_R/Succ_DH_flav-like_C_sf"/>
</dbReference>
<dbReference type="SUPFAM" id="SSF56425">
    <property type="entry name" value="Succinate dehydrogenase/fumarate reductase flavoprotein, catalytic domain"/>
    <property type="match status" value="1"/>
</dbReference>
<dbReference type="Gene3D" id="1.20.58.100">
    <property type="entry name" value="Fumarate reductase/succinate dehydrogenase flavoprotein-like, C-terminal domain"/>
    <property type="match status" value="1"/>
</dbReference>
<evidence type="ECO:0000256" key="6">
    <source>
        <dbReference type="ARBA" id="ARBA00022642"/>
    </source>
</evidence>
<comment type="function">
    <text evidence="12">Catalyzes the oxidation of L-aspartate to iminoaspartate.</text>
</comment>
<sequence>MPGIGGSKSCLNMPIVKSDFLVLGSGIAGLNFALNVADHGKVHIVTKSEPQESNTRYAQGGIAGVWSENDDEELHYKDTLIAGAGLCHPDAVKVLVEEGPDRLRDLIEQGCEFDKNADGTYSLAKEGGHSRHRILHKADLTGAEIERALLAKVKAHPNITIFDHHMGVDLITEHHVLGNLQADFNICFGAYVLDIQARRVIPFQADFTMIATGGASQAYQHTTNPEVATGDGLAMAYRAGVRIANMEFVQFHPTCLYNPGKKPFLITEAMRGHGGQLRNAKGERFMEKYDERLELAPRDIVARAIDTEMKNLRSNCVYLDLTHIGGAELSKRFPNIYRHCKAELGLDIGKDYIPVTPAAHYVCGGIMTNLNGLTSMQNLYAGGESAHTGIHGGNRLASNSLLEALVFTHRAAEKIISKRLKNRRNFSHIVIPSWDDSGAKNKEEWYLVRNNLTQIKDVMWDYVGIVRSKIRLTSAYKRMKVFNKEIEDYYKKTRISPELLELRNCGAIADMIIQSALRRNESRGAHFMSDYPESLEQYKKNTIIVGKI</sequence>
<dbReference type="EC" id="1.4.3.16" evidence="4 10"/>
<dbReference type="Pfam" id="PF02910">
    <property type="entry name" value="Succ_DH_flav_C"/>
    <property type="match status" value="1"/>
</dbReference>
<keyword evidence="5 12" id="KW-0285">Flavoprotein</keyword>
<keyword evidence="7 12" id="KW-0274">FAD</keyword>
<dbReference type="SUPFAM" id="SSF46977">
    <property type="entry name" value="Succinate dehydrogenase/fumarate reductase flavoprotein C-terminal domain"/>
    <property type="match status" value="1"/>
</dbReference>
<comment type="cofactor">
    <cofactor evidence="1 12">
        <name>FAD</name>
        <dbReference type="ChEBI" id="CHEBI:57692"/>
    </cofactor>
</comment>
<dbReference type="Gene3D" id="3.90.700.10">
    <property type="entry name" value="Succinate dehydrogenase/fumarate reductase flavoprotein, catalytic domain"/>
    <property type="match status" value="1"/>
</dbReference>
<dbReference type="Gene3D" id="3.50.50.60">
    <property type="entry name" value="FAD/NAD(P)-binding domain"/>
    <property type="match status" value="1"/>
</dbReference>
<proteinExistence type="inferred from homology"/>
<evidence type="ECO:0000256" key="7">
    <source>
        <dbReference type="ARBA" id="ARBA00022827"/>
    </source>
</evidence>
<keyword evidence="16" id="KW-1185">Reference proteome</keyword>
<evidence type="ECO:0000313" key="16">
    <source>
        <dbReference type="Proteomes" id="UP001310022"/>
    </source>
</evidence>
<gene>
    <name evidence="15" type="primary">nadB</name>
    <name evidence="15" type="ORF">PEDI_02160</name>
</gene>
<evidence type="ECO:0000259" key="14">
    <source>
        <dbReference type="Pfam" id="PF02910"/>
    </source>
</evidence>
<dbReference type="SUPFAM" id="SSF51905">
    <property type="entry name" value="FAD/NAD(P)-binding domain"/>
    <property type="match status" value="1"/>
</dbReference>
<dbReference type="GO" id="GO:0005737">
    <property type="term" value="C:cytoplasm"/>
    <property type="evidence" value="ECO:0007669"/>
    <property type="project" value="UniProtKB-SubCell"/>
</dbReference>
<feature type="active site" description="Proton acceptor" evidence="11">
    <location>
        <position position="298"/>
    </location>
</feature>
<dbReference type="InterPro" id="IPR036188">
    <property type="entry name" value="FAD/NAD-bd_sf"/>
</dbReference>
<name>A0AAN5AI93_9BACT</name>
<evidence type="ECO:0000256" key="1">
    <source>
        <dbReference type="ARBA" id="ARBA00001974"/>
    </source>
</evidence>
<comment type="catalytic activity">
    <reaction evidence="9">
        <text>L-aspartate + O2 = iminosuccinate + H2O2</text>
        <dbReference type="Rhea" id="RHEA:25876"/>
        <dbReference type="ChEBI" id="CHEBI:15379"/>
        <dbReference type="ChEBI" id="CHEBI:16240"/>
        <dbReference type="ChEBI" id="CHEBI:29991"/>
        <dbReference type="ChEBI" id="CHEBI:77875"/>
        <dbReference type="EC" id="1.4.3.16"/>
    </reaction>
    <physiologicalReaction direction="left-to-right" evidence="9">
        <dbReference type="Rhea" id="RHEA:25877"/>
    </physiologicalReaction>
</comment>
<protein>
    <recommendedName>
        <fullName evidence="4 10">L-aspartate oxidase</fullName>
        <ecNumber evidence="4 10">1.4.3.16</ecNumber>
    </recommendedName>
</protein>
<accession>A0AAN5AI93</accession>
<dbReference type="EMBL" id="BQKE01000001">
    <property type="protein sequence ID" value="GJM59664.1"/>
    <property type="molecule type" value="Genomic_DNA"/>
</dbReference>
<dbReference type="Pfam" id="PF00890">
    <property type="entry name" value="FAD_binding_2"/>
    <property type="match status" value="1"/>
</dbReference>
<comment type="caution">
    <text evidence="15">The sequence shown here is derived from an EMBL/GenBank/DDBJ whole genome shotgun (WGS) entry which is preliminary data.</text>
</comment>
<dbReference type="PANTHER" id="PTHR42716">
    <property type="entry name" value="L-ASPARTATE OXIDASE"/>
    <property type="match status" value="1"/>
</dbReference>
<dbReference type="NCBIfam" id="NF006567">
    <property type="entry name" value="PRK09077.1"/>
    <property type="match status" value="1"/>
</dbReference>
<dbReference type="InterPro" id="IPR015939">
    <property type="entry name" value="Fum_Rdtase/Succ_DH_flav-like_C"/>
</dbReference>
<evidence type="ECO:0000256" key="4">
    <source>
        <dbReference type="ARBA" id="ARBA00012173"/>
    </source>
</evidence>
<evidence type="ECO:0000256" key="9">
    <source>
        <dbReference type="ARBA" id="ARBA00048305"/>
    </source>
</evidence>
<dbReference type="InterPro" id="IPR005288">
    <property type="entry name" value="NadB"/>
</dbReference>
<organism evidence="15 16">
    <name type="scientific">Persicobacter diffluens</name>
    <dbReference type="NCBI Taxonomy" id="981"/>
    <lineage>
        <taxon>Bacteria</taxon>
        <taxon>Pseudomonadati</taxon>
        <taxon>Bacteroidota</taxon>
        <taxon>Cytophagia</taxon>
        <taxon>Cytophagales</taxon>
        <taxon>Persicobacteraceae</taxon>
        <taxon>Persicobacter</taxon>
    </lineage>
</organism>
<dbReference type="NCBIfam" id="TIGR00551">
    <property type="entry name" value="nadB"/>
    <property type="match status" value="1"/>
</dbReference>
<dbReference type="GO" id="GO:0034628">
    <property type="term" value="P:'de novo' NAD+ biosynthetic process from L-aspartate"/>
    <property type="evidence" value="ECO:0007669"/>
    <property type="project" value="TreeGrafter"/>
</dbReference>
<evidence type="ECO:0000256" key="8">
    <source>
        <dbReference type="ARBA" id="ARBA00023002"/>
    </source>
</evidence>
<evidence type="ECO:0000256" key="11">
    <source>
        <dbReference type="PIRSR" id="PIRSR000171-1"/>
    </source>
</evidence>
<evidence type="ECO:0000313" key="15">
    <source>
        <dbReference type="EMBL" id="GJM59664.1"/>
    </source>
</evidence>
<dbReference type="FunFam" id="3.90.700.10:FF:000002">
    <property type="entry name" value="L-aspartate oxidase"/>
    <property type="match status" value="1"/>
</dbReference>
<feature type="domain" description="FAD-dependent oxidoreductase 2 FAD-binding" evidence="13">
    <location>
        <begin position="19"/>
        <end position="401"/>
    </location>
</feature>
<evidence type="ECO:0000256" key="3">
    <source>
        <dbReference type="ARBA" id="ARBA00008562"/>
    </source>
</evidence>
<comment type="subcellular location">
    <subcellularLocation>
        <location evidence="12">Cytoplasm</location>
    </subcellularLocation>
</comment>
<evidence type="ECO:0000256" key="2">
    <source>
        <dbReference type="ARBA" id="ARBA00004950"/>
    </source>
</evidence>
<evidence type="ECO:0000256" key="12">
    <source>
        <dbReference type="RuleBase" id="RU362049"/>
    </source>
</evidence>
<reference evidence="15 16" key="1">
    <citation type="submission" date="2021-12" db="EMBL/GenBank/DDBJ databases">
        <title>Genome sequencing of bacteria with rrn-lacking chromosome and rrn-plasmid.</title>
        <authorList>
            <person name="Anda M."/>
            <person name="Iwasaki W."/>
        </authorList>
    </citation>
    <scope>NUCLEOTIDE SEQUENCE [LARGE SCALE GENOMIC DNA]</scope>
    <source>
        <strain evidence="15 16">NBRC 15940</strain>
    </source>
</reference>
<dbReference type="GO" id="GO:0008734">
    <property type="term" value="F:L-aspartate oxidase activity"/>
    <property type="evidence" value="ECO:0007669"/>
    <property type="project" value="UniProtKB-UniRule"/>
</dbReference>
<dbReference type="InterPro" id="IPR003953">
    <property type="entry name" value="FAD-dep_OxRdtase_2_FAD-bd"/>
</dbReference>
<dbReference type="FunFam" id="1.20.58.100:FF:000002">
    <property type="entry name" value="L-aspartate oxidase"/>
    <property type="match status" value="1"/>
</dbReference>
<keyword evidence="6 12" id="KW-0662">Pyridine nucleotide biosynthesis</keyword>
<feature type="domain" description="Fumarate reductase/succinate dehydrogenase flavoprotein-like C-terminal" evidence="14">
    <location>
        <begin position="454"/>
        <end position="543"/>
    </location>
</feature>
<dbReference type="InterPro" id="IPR027477">
    <property type="entry name" value="Succ_DH/fumarate_Rdtase_cat_sf"/>
</dbReference>
<dbReference type="PANTHER" id="PTHR42716:SF2">
    <property type="entry name" value="L-ASPARTATE OXIDASE, CHLOROPLASTIC"/>
    <property type="match status" value="1"/>
</dbReference>
<evidence type="ECO:0000256" key="10">
    <source>
        <dbReference type="NCBIfam" id="TIGR00551"/>
    </source>
</evidence>
<evidence type="ECO:0000256" key="5">
    <source>
        <dbReference type="ARBA" id="ARBA00022630"/>
    </source>
</evidence>
<evidence type="ECO:0000259" key="13">
    <source>
        <dbReference type="Pfam" id="PF00890"/>
    </source>
</evidence>
<comment type="similarity">
    <text evidence="3 12">Belongs to the FAD-dependent oxidoreductase 2 family. NadB subfamily.</text>
</comment>
<comment type="pathway">
    <text evidence="2 12">Cofactor biosynthesis; NAD(+) biosynthesis; iminoaspartate from L-aspartate (oxidase route): step 1/1.</text>
</comment>
<dbReference type="Proteomes" id="UP001310022">
    <property type="component" value="Unassembled WGS sequence"/>
</dbReference>